<evidence type="ECO:0008006" key="2">
    <source>
        <dbReference type="Google" id="ProtNLM"/>
    </source>
</evidence>
<comment type="caution">
    <text evidence="1">The sequence shown here is derived from an EMBL/GenBank/DDBJ whole genome shotgun (WGS) entry which is preliminary data.</text>
</comment>
<dbReference type="PANTHER" id="PTHR38692:SF1">
    <property type="entry name" value="PROTEIN SMG"/>
    <property type="match status" value="1"/>
</dbReference>
<dbReference type="InterPro" id="IPR007456">
    <property type="entry name" value="Smg"/>
</dbReference>
<dbReference type="EMBL" id="CABR01000012">
    <property type="protein sequence ID" value="CBI09214.1"/>
    <property type="molecule type" value="Genomic_DNA"/>
</dbReference>
<dbReference type="Pfam" id="PF04361">
    <property type="entry name" value="DUF494"/>
    <property type="match status" value="1"/>
</dbReference>
<gene>
    <name evidence="1" type="ORF">CARN7_2877</name>
</gene>
<evidence type="ECO:0000313" key="1">
    <source>
        <dbReference type="EMBL" id="CBI09214.1"/>
    </source>
</evidence>
<dbReference type="HAMAP" id="MF_00598">
    <property type="entry name" value="Smg"/>
    <property type="match status" value="1"/>
</dbReference>
<sequence length="156" mass="18079">MTQQSMFEILMYLFESYFDAGSYPEPDKLSRKLTAAGFEGDEITEALSWLSALQQQSPDSYPVNLEHSGIRHFASLELESVSFEARQFLVFTHQQQMISAVEREIIMDRAVALRQKNLGLDKLKLIMLMVLWNRHKELDALLIEELLTPLYSKQIH</sequence>
<dbReference type="AlphaFoldDB" id="E6QPP3"/>
<protein>
    <recommendedName>
        <fullName evidence="2">Protein Smg homolog</fullName>
    </recommendedName>
</protein>
<dbReference type="PANTHER" id="PTHR38692">
    <property type="entry name" value="PROTEIN SMG"/>
    <property type="match status" value="1"/>
</dbReference>
<name>E6QPP3_9ZZZZ</name>
<proteinExistence type="inferred from homology"/>
<accession>E6QPP3</accession>
<reference evidence="1" key="1">
    <citation type="submission" date="2009-10" db="EMBL/GenBank/DDBJ databases">
        <title>Diversity of trophic interactions inside an arsenic-rich microbial ecosystem.</title>
        <authorList>
            <person name="Bertin P.N."/>
            <person name="Heinrich-Salmeron A."/>
            <person name="Pelletier E."/>
            <person name="Goulhen-Chollet F."/>
            <person name="Arsene-Ploetze F."/>
            <person name="Gallien S."/>
            <person name="Calteau A."/>
            <person name="Vallenet D."/>
            <person name="Casiot C."/>
            <person name="Chane-Woon-Ming B."/>
            <person name="Giloteaux L."/>
            <person name="Barakat M."/>
            <person name="Bonnefoy V."/>
            <person name="Bruneel O."/>
            <person name="Chandler M."/>
            <person name="Cleiss J."/>
            <person name="Duran R."/>
            <person name="Elbaz-Poulichet F."/>
            <person name="Fonknechten N."/>
            <person name="Lauga B."/>
            <person name="Mornico D."/>
            <person name="Ortet P."/>
            <person name="Schaeffer C."/>
            <person name="Siguier P."/>
            <person name="Alexander Thil Smith A."/>
            <person name="Van Dorsselaer A."/>
            <person name="Weissenbach J."/>
            <person name="Medigue C."/>
            <person name="Le Paslier D."/>
        </authorList>
    </citation>
    <scope>NUCLEOTIDE SEQUENCE</scope>
</reference>
<organism evidence="1">
    <name type="scientific">mine drainage metagenome</name>
    <dbReference type="NCBI Taxonomy" id="410659"/>
    <lineage>
        <taxon>unclassified sequences</taxon>
        <taxon>metagenomes</taxon>
        <taxon>ecological metagenomes</taxon>
    </lineage>
</organism>